<dbReference type="STRING" id="1123291.SAMN04490355_101279"/>
<sequence length="204" mass="23531">MNTQNTYQICDITDVGQSLIQIFDCNSPKSTMTDFFIDTNYAYKHHKKGEAITKVLVDTEKDCIVGYFTLKCSSLQWEYEDEFTNKEVKDALPAIEISRFAIDKNYQGKKCPIVGYEELNFSDYLFDNIMDFIIIIRETFAGISGIILYSVDDAKALSFYKRQGFNEICGSYSVYEPTDTIDCIPMYKFVITPDNLEQSKDFSF</sequence>
<dbReference type="AlphaFoldDB" id="A0A1I4JGX0"/>
<accession>A0A1I4JGX0</accession>
<dbReference type="Proteomes" id="UP000199520">
    <property type="component" value="Unassembled WGS sequence"/>
</dbReference>
<gene>
    <name evidence="1" type="ORF">SAMN04490355_101279</name>
</gene>
<evidence type="ECO:0000313" key="1">
    <source>
        <dbReference type="EMBL" id="SFL65810.1"/>
    </source>
</evidence>
<dbReference type="RefSeq" id="WP_090935214.1">
    <property type="nucleotide sequence ID" value="NZ_FOTS01000012.1"/>
</dbReference>
<protein>
    <recommendedName>
        <fullName evidence="3">N-acetyltransferase domain-containing protein</fullName>
    </recommendedName>
</protein>
<evidence type="ECO:0008006" key="3">
    <source>
        <dbReference type="Google" id="ProtNLM"/>
    </source>
</evidence>
<dbReference type="InterPro" id="IPR016181">
    <property type="entry name" value="Acyl_CoA_acyltransferase"/>
</dbReference>
<organism evidence="1 2">
    <name type="scientific">Pelosinus propionicus DSM 13327</name>
    <dbReference type="NCBI Taxonomy" id="1123291"/>
    <lineage>
        <taxon>Bacteria</taxon>
        <taxon>Bacillati</taxon>
        <taxon>Bacillota</taxon>
        <taxon>Negativicutes</taxon>
        <taxon>Selenomonadales</taxon>
        <taxon>Sporomusaceae</taxon>
        <taxon>Pelosinus</taxon>
    </lineage>
</organism>
<reference evidence="2" key="1">
    <citation type="submission" date="2016-10" db="EMBL/GenBank/DDBJ databases">
        <authorList>
            <person name="Varghese N."/>
            <person name="Submissions S."/>
        </authorList>
    </citation>
    <scope>NUCLEOTIDE SEQUENCE [LARGE SCALE GENOMIC DNA]</scope>
    <source>
        <strain evidence="2">DSM 13327</strain>
    </source>
</reference>
<name>A0A1I4JGX0_9FIRM</name>
<dbReference type="OrthoDB" id="2973116at2"/>
<keyword evidence="2" id="KW-1185">Reference proteome</keyword>
<proteinExistence type="predicted"/>
<dbReference type="SUPFAM" id="SSF55729">
    <property type="entry name" value="Acyl-CoA N-acyltransferases (Nat)"/>
    <property type="match status" value="1"/>
</dbReference>
<evidence type="ECO:0000313" key="2">
    <source>
        <dbReference type="Proteomes" id="UP000199520"/>
    </source>
</evidence>
<dbReference type="Gene3D" id="3.40.630.30">
    <property type="match status" value="1"/>
</dbReference>
<dbReference type="EMBL" id="FOTS01000012">
    <property type="protein sequence ID" value="SFL65810.1"/>
    <property type="molecule type" value="Genomic_DNA"/>
</dbReference>